<dbReference type="GO" id="GO:0019748">
    <property type="term" value="P:secondary metabolic process"/>
    <property type="evidence" value="ECO:0007669"/>
    <property type="project" value="TreeGrafter"/>
</dbReference>
<dbReference type="GO" id="GO:0005829">
    <property type="term" value="C:cytosol"/>
    <property type="evidence" value="ECO:0007669"/>
    <property type="project" value="TreeGrafter"/>
</dbReference>
<dbReference type="AlphaFoldDB" id="A0A4Y3R0Z5"/>
<dbReference type="PANTHER" id="PTHR21240">
    <property type="entry name" value="2-AMINO-3-CARBOXYLMUCONATE-6-SEMIALDEHYDE DECARBOXYLASE"/>
    <property type="match status" value="1"/>
</dbReference>
<dbReference type="GO" id="GO:0016787">
    <property type="term" value="F:hydrolase activity"/>
    <property type="evidence" value="ECO:0007669"/>
    <property type="project" value="UniProtKB-KW"/>
</dbReference>
<gene>
    <name evidence="3" type="ORF">SCA03_23410</name>
</gene>
<keyword evidence="4" id="KW-1185">Reference proteome</keyword>
<feature type="domain" description="Amidohydrolase-related" evidence="2">
    <location>
        <begin position="53"/>
        <end position="333"/>
    </location>
</feature>
<dbReference type="Gene3D" id="3.20.20.140">
    <property type="entry name" value="Metal-dependent hydrolases"/>
    <property type="match status" value="1"/>
</dbReference>
<evidence type="ECO:0000259" key="2">
    <source>
        <dbReference type="Pfam" id="PF04909"/>
    </source>
</evidence>
<reference evidence="3 4" key="1">
    <citation type="submission" date="2019-06" db="EMBL/GenBank/DDBJ databases">
        <title>Whole genome shotgun sequence of Streptomyces cacaoi subsp. cacaoi NBRC 12748.</title>
        <authorList>
            <person name="Hosoyama A."/>
            <person name="Uohara A."/>
            <person name="Ohji S."/>
            <person name="Ichikawa N."/>
        </authorList>
    </citation>
    <scope>NUCLEOTIDE SEQUENCE [LARGE SCALE GENOMIC DNA]</scope>
    <source>
        <strain evidence="3 4">NBRC 12748</strain>
    </source>
</reference>
<evidence type="ECO:0000256" key="1">
    <source>
        <dbReference type="ARBA" id="ARBA00023239"/>
    </source>
</evidence>
<dbReference type="Pfam" id="PF04909">
    <property type="entry name" value="Amidohydro_2"/>
    <property type="match status" value="1"/>
</dbReference>
<dbReference type="InterPro" id="IPR032465">
    <property type="entry name" value="ACMSD"/>
</dbReference>
<dbReference type="Proteomes" id="UP000319210">
    <property type="component" value="Unassembled WGS sequence"/>
</dbReference>
<evidence type="ECO:0000313" key="3">
    <source>
        <dbReference type="EMBL" id="GEB49790.1"/>
    </source>
</evidence>
<accession>A0A4Y3R0Z5</accession>
<dbReference type="SUPFAM" id="SSF51556">
    <property type="entry name" value="Metallo-dependent hydrolases"/>
    <property type="match status" value="1"/>
</dbReference>
<dbReference type="InterPro" id="IPR032466">
    <property type="entry name" value="Metal_Hydrolase"/>
</dbReference>
<keyword evidence="3" id="KW-0378">Hydrolase</keyword>
<dbReference type="OrthoDB" id="8673173at2"/>
<dbReference type="InterPro" id="IPR006680">
    <property type="entry name" value="Amidohydro-rel"/>
</dbReference>
<name>A0A4Y3R0Z5_STRCI</name>
<organism evidence="3 4">
    <name type="scientific">Streptomyces cacaoi</name>
    <dbReference type="NCBI Taxonomy" id="1898"/>
    <lineage>
        <taxon>Bacteria</taxon>
        <taxon>Bacillati</taxon>
        <taxon>Actinomycetota</taxon>
        <taxon>Actinomycetes</taxon>
        <taxon>Kitasatosporales</taxon>
        <taxon>Streptomycetaceae</taxon>
        <taxon>Streptomyces</taxon>
    </lineage>
</organism>
<evidence type="ECO:0000313" key="4">
    <source>
        <dbReference type="Proteomes" id="UP000319210"/>
    </source>
</evidence>
<protein>
    <submittedName>
        <fullName evidence="3">Amidohydrolase</fullName>
    </submittedName>
</protein>
<dbReference type="PANTHER" id="PTHR21240:SF30">
    <property type="entry name" value="AMIDOHYDROLASE-RELATED DOMAIN-CONTAINING PROTEIN-RELATED"/>
    <property type="match status" value="1"/>
</dbReference>
<dbReference type="RefSeq" id="WP_030887909.1">
    <property type="nucleotide sequence ID" value="NZ_BJMM01000009.1"/>
</dbReference>
<proteinExistence type="predicted"/>
<keyword evidence="1" id="KW-0456">Lyase</keyword>
<dbReference type="EMBL" id="BJMM01000009">
    <property type="protein sequence ID" value="GEB49790.1"/>
    <property type="molecule type" value="Genomic_DNA"/>
</dbReference>
<comment type="caution">
    <text evidence="3">The sequence shown here is derived from an EMBL/GenBank/DDBJ whole genome shotgun (WGS) entry which is preliminary data.</text>
</comment>
<sequence>MTDQRLIAVEEHLTTPAFLQRAHALDCYPGDRTEVRLTRAVESEDPTRSQLLDLDARLAVMDACGQDMALLSLNPPGVQPYGPADAVPLARDVNDALARIVRDHPGRFGGLATVAPQAPDEAAAEIERAKHTLGLHGIMINSHTDGHYLDEPRFAPLLQAAQAHRVPLYLHPRVPSMLAPYAAHGLSGAVWGYAAEAGLHAMRLVMSGTLDRYPDLSIVLGHLGEGIPFHLSRIDNRYAFARRVSGAATPTARLELTPGEYFRRNFTFTTSGIDDPHVLELALRTVGDDRIMFAVDAPYEETAEAVRFLAAAPLSDTQRANISHRTAERVFGL</sequence>
<dbReference type="GO" id="GO:0016831">
    <property type="term" value="F:carboxy-lyase activity"/>
    <property type="evidence" value="ECO:0007669"/>
    <property type="project" value="InterPro"/>
</dbReference>